<feature type="region of interest" description="Disordered" evidence="6">
    <location>
        <begin position="438"/>
        <end position="461"/>
    </location>
</feature>
<evidence type="ECO:0000256" key="2">
    <source>
        <dbReference type="ARBA" id="ARBA00022448"/>
    </source>
</evidence>
<dbReference type="PANTHER" id="PTHR23506:SF26">
    <property type="entry name" value="MFS-TYPE TRANSPORTER SLC18B1"/>
    <property type="match status" value="1"/>
</dbReference>
<keyword evidence="2" id="KW-0813">Transport</keyword>
<feature type="transmembrane region" description="Helical" evidence="7">
    <location>
        <begin position="134"/>
        <end position="153"/>
    </location>
</feature>
<dbReference type="GO" id="GO:0022857">
    <property type="term" value="F:transmembrane transporter activity"/>
    <property type="evidence" value="ECO:0007669"/>
    <property type="project" value="InterPro"/>
</dbReference>
<feature type="non-terminal residue" evidence="9">
    <location>
        <position position="1"/>
    </location>
</feature>
<dbReference type="EMBL" id="CALNXJ010000037">
    <property type="protein sequence ID" value="CAH3143050.1"/>
    <property type="molecule type" value="Genomic_DNA"/>
</dbReference>
<dbReference type="PROSITE" id="PS50850">
    <property type="entry name" value="MFS"/>
    <property type="match status" value="1"/>
</dbReference>
<evidence type="ECO:0000313" key="9">
    <source>
        <dbReference type="EMBL" id="CAH3143050.1"/>
    </source>
</evidence>
<feature type="domain" description="Major facilitator superfamily (MFS) profile" evidence="8">
    <location>
        <begin position="69"/>
        <end position="461"/>
    </location>
</feature>
<dbReference type="Pfam" id="PF07690">
    <property type="entry name" value="MFS_1"/>
    <property type="match status" value="1"/>
</dbReference>
<evidence type="ECO:0000256" key="7">
    <source>
        <dbReference type="SAM" id="Phobius"/>
    </source>
</evidence>
<sequence>AVVESYNKFSTFWSKYYPSKLKMTITCSSEIRSDDDRESLIIDSLQLGEKEEKCSSGDDSPTLLHHIALCASNGFCSFMAFVTCSLFSPFFPQEARDKGVSGTIVGLIFGTYSFVMFIFSPFCGVLIPKYGPRFVLYSGLVLCGGSLVLFGFCDMIVDRNVFIAVCFVLRATCAIGGAATETSTVSILLTQFPDNVGMVSGVLETAAGAGNAFGPAIGGFLYTVGGFKLPFFVTGGTLISVIPIIALALGKAGEEEKKDEDKESISMLKVLKIPSALMLSLCFVVCGFSFPYFAPVLGPHLEQMGQNTTQIYLVFLYWSGTYTLLAPIVGYIGDKTNCYRSMIIVGFIGLFIGFLFMGPASFLTFLPPKTIWLVIFAITIQGIAGGFAFVPIMSDLIKNLRGTIGPSLAGVLDDHFGFEWAMSTLVICLFTMSEKISLRGNSDPSEREPLTVNSRKRTTIE</sequence>
<feature type="transmembrane region" description="Helical" evidence="7">
    <location>
        <begin position="229"/>
        <end position="249"/>
    </location>
</feature>
<dbReference type="Gene3D" id="1.20.1250.20">
    <property type="entry name" value="MFS general substrate transporter like domains"/>
    <property type="match status" value="1"/>
</dbReference>
<dbReference type="SUPFAM" id="SSF103473">
    <property type="entry name" value="MFS general substrate transporter"/>
    <property type="match status" value="1"/>
</dbReference>
<dbReference type="AlphaFoldDB" id="A0AAU9XC17"/>
<evidence type="ECO:0000256" key="3">
    <source>
        <dbReference type="ARBA" id="ARBA00022692"/>
    </source>
</evidence>
<dbReference type="InterPro" id="IPR011701">
    <property type="entry name" value="MFS"/>
</dbReference>
<keyword evidence="4 7" id="KW-1133">Transmembrane helix</keyword>
<feature type="transmembrane region" description="Helical" evidence="7">
    <location>
        <begin position="270"/>
        <end position="290"/>
    </location>
</feature>
<proteinExistence type="predicted"/>
<gene>
    <name evidence="9" type="ORF">PMEA_00020403</name>
</gene>
<dbReference type="Proteomes" id="UP001159428">
    <property type="component" value="Unassembled WGS sequence"/>
</dbReference>
<evidence type="ECO:0000256" key="4">
    <source>
        <dbReference type="ARBA" id="ARBA00022989"/>
    </source>
</evidence>
<dbReference type="InterPro" id="IPR020846">
    <property type="entry name" value="MFS_dom"/>
</dbReference>
<dbReference type="GO" id="GO:0016020">
    <property type="term" value="C:membrane"/>
    <property type="evidence" value="ECO:0007669"/>
    <property type="project" value="UniProtKB-SubCell"/>
</dbReference>
<evidence type="ECO:0000259" key="8">
    <source>
        <dbReference type="PROSITE" id="PS50850"/>
    </source>
</evidence>
<keyword evidence="3 7" id="KW-0812">Transmembrane</keyword>
<feature type="transmembrane region" description="Helical" evidence="7">
    <location>
        <begin position="310"/>
        <end position="332"/>
    </location>
</feature>
<comment type="caution">
    <text evidence="9">The sequence shown here is derived from an EMBL/GenBank/DDBJ whole genome shotgun (WGS) entry which is preliminary data.</text>
</comment>
<feature type="transmembrane region" description="Helical" evidence="7">
    <location>
        <begin position="344"/>
        <end position="365"/>
    </location>
</feature>
<evidence type="ECO:0000256" key="5">
    <source>
        <dbReference type="ARBA" id="ARBA00023136"/>
    </source>
</evidence>
<feature type="transmembrane region" description="Helical" evidence="7">
    <location>
        <begin position="66"/>
        <end position="91"/>
    </location>
</feature>
<keyword evidence="10" id="KW-1185">Reference proteome</keyword>
<name>A0AAU9XC17_9CNID</name>
<feature type="transmembrane region" description="Helical" evidence="7">
    <location>
        <begin position="103"/>
        <end position="128"/>
    </location>
</feature>
<dbReference type="InterPro" id="IPR036259">
    <property type="entry name" value="MFS_trans_sf"/>
</dbReference>
<comment type="subcellular location">
    <subcellularLocation>
        <location evidence="1">Membrane</location>
        <topology evidence="1">Multi-pass membrane protein</topology>
    </subcellularLocation>
</comment>
<dbReference type="PANTHER" id="PTHR23506">
    <property type="entry name" value="GH10249P"/>
    <property type="match status" value="1"/>
</dbReference>
<reference evidence="9 10" key="1">
    <citation type="submission" date="2022-05" db="EMBL/GenBank/DDBJ databases">
        <authorList>
            <consortium name="Genoscope - CEA"/>
            <person name="William W."/>
        </authorList>
    </citation>
    <scope>NUCLEOTIDE SEQUENCE [LARGE SCALE GENOMIC DNA]</scope>
</reference>
<evidence type="ECO:0000313" key="10">
    <source>
        <dbReference type="Proteomes" id="UP001159428"/>
    </source>
</evidence>
<dbReference type="InterPro" id="IPR050930">
    <property type="entry name" value="MFS_Vesicular_Transporter"/>
</dbReference>
<evidence type="ECO:0000256" key="1">
    <source>
        <dbReference type="ARBA" id="ARBA00004141"/>
    </source>
</evidence>
<protein>
    <recommendedName>
        <fullName evidence="8">Major facilitator superfamily (MFS) profile domain-containing protein</fullName>
    </recommendedName>
</protein>
<feature type="transmembrane region" description="Helical" evidence="7">
    <location>
        <begin position="371"/>
        <end position="392"/>
    </location>
</feature>
<feature type="transmembrane region" description="Helical" evidence="7">
    <location>
        <begin position="160"/>
        <end position="179"/>
    </location>
</feature>
<keyword evidence="5 7" id="KW-0472">Membrane</keyword>
<evidence type="ECO:0000256" key="6">
    <source>
        <dbReference type="SAM" id="MobiDB-lite"/>
    </source>
</evidence>
<organism evidence="9 10">
    <name type="scientific">Pocillopora meandrina</name>
    <dbReference type="NCBI Taxonomy" id="46732"/>
    <lineage>
        <taxon>Eukaryota</taxon>
        <taxon>Metazoa</taxon>
        <taxon>Cnidaria</taxon>
        <taxon>Anthozoa</taxon>
        <taxon>Hexacorallia</taxon>
        <taxon>Scleractinia</taxon>
        <taxon>Astrocoeniina</taxon>
        <taxon>Pocilloporidae</taxon>
        <taxon>Pocillopora</taxon>
    </lineage>
</organism>
<accession>A0AAU9XC17</accession>